<dbReference type="AlphaFoldDB" id="A0A3N0W618"/>
<evidence type="ECO:0000259" key="7">
    <source>
        <dbReference type="Pfam" id="PF04613"/>
    </source>
</evidence>
<evidence type="ECO:0000313" key="10">
    <source>
        <dbReference type="Proteomes" id="UP000269375"/>
    </source>
</evidence>
<evidence type="ECO:0000256" key="5">
    <source>
        <dbReference type="ARBA" id="ARBA00023098"/>
    </source>
</evidence>
<keyword evidence="6 8" id="KW-0012">Acyltransferase</keyword>
<evidence type="ECO:0000313" key="11">
    <source>
        <dbReference type="Proteomes" id="UP000295709"/>
    </source>
</evidence>
<dbReference type="Gene3D" id="3.40.1390.10">
    <property type="entry name" value="MurE/MurF, N-terminal domain"/>
    <property type="match status" value="1"/>
</dbReference>
<dbReference type="PANTHER" id="PTHR43378:SF2">
    <property type="entry name" value="UDP-3-O-ACYLGLUCOSAMINE N-ACYLTRANSFERASE 1, MITOCHONDRIAL-RELATED"/>
    <property type="match status" value="1"/>
</dbReference>
<dbReference type="PANTHER" id="PTHR43378">
    <property type="entry name" value="UDP-3-O-ACYLGLUCOSAMINE N-ACYLTRANSFERASE"/>
    <property type="match status" value="1"/>
</dbReference>
<dbReference type="CDD" id="cd03352">
    <property type="entry name" value="LbH_LpxD"/>
    <property type="match status" value="1"/>
</dbReference>
<evidence type="ECO:0000256" key="2">
    <source>
        <dbReference type="ARBA" id="ARBA00022556"/>
    </source>
</evidence>
<dbReference type="GO" id="GO:0016020">
    <property type="term" value="C:membrane"/>
    <property type="evidence" value="ECO:0007669"/>
    <property type="project" value="GOC"/>
</dbReference>
<dbReference type="InterPro" id="IPR007691">
    <property type="entry name" value="LpxD"/>
</dbReference>
<dbReference type="Pfam" id="PF04613">
    <property type="entry name" value="LpxD"/>
    <property type="match status" value="1"/>
</dbReference>
<evidence type="ECO:0000313" key="9">
    <source>
        <dbReference type="EMBL" id="TDX94520.1"/>
    </source>
</evidence>
<keyword evidence="11" id="KW-1185">Reference proteome</keyword>
<dbReference type="Gene3D" id="2.160.10.10">
    <property type="entry name" value="Hexapeptide repeat proteins"/>
    <property type="match status" value="1"/>
</dbReference>
<dbReference type="Proteomes" id="UP000295709">
    <property type="component" value="Unassembled WGS sequence"/>
</dbReference>
<proteinExistence type="predicted"/>
<organism evidence="8 10">
    <name type="scientific">Chryseobacterium daecheongense</name>
    <dbReference type="NCBI Taxonomy" id="192389"/>
    <lineage>
        <taxon>Bacteria</taxon>
        <taxon>Pseudomonadati</taxon>
        <taxon>Bacteroidota</taxon>
        <taxon>Flavobacteriia</taxon>
        <taxon>Flavobacteriales</taxon>
        <taxon>Weeksellaceae</taxon>
        <taxon>Chryseobacterium group</taxon>
        <taxon>Chryseobacterium</taxon>
    </lineage>
</organism>
<dbReference type="RefSeq" id="WP_123262203.1">
    <property type="nucleotide sequence ID" value="NZ_RJTX01000001.1"/>
</dbReference>
<dbReference type="GO" id="GO:0016410">
    <property type="term" value="F:N-acyltransferase activity"/>
    <property type="evidence" value="ECO:0007669"/>
    <property type="project" value="InterPro"/>
</dbReference>
<comment type="caution">
    <text evidence="8">The sequence shown here is derived from an EMBL/GenBank/DDBJ whole genome shotgun (WGS) entry which is preliminary data.</text>
</comment>
<dbReference type="InterPro" id="IPR011004">
    <property type="entry name" value="Trimer_LpxA-like_sf"/>
</dbReference>
<feature type="domain" description="UDP-3-O-[3-hydroxymyristoyl] glucosamine N-acyltransferase non-repeat region" evidence="7">
    <location>
        <begin position="25"/>
        <end position="89"/>
    </location>
</feature>
<name>A0A3N0W618_9FLAO</name>
<dbReference type="Proteomes" id="UP000269375">
    <property type="component" value="Unassembled WGS sequence"/>
</dbReference>
<dbReference type="EMBL" id="RJTX01000001">
    <property type="protein sequence ID" value="ROI00504.1"/>
    <property type="molecule type" value="Genomic_DNA"/>
</dbReference>
<keyword evidence="4" id="KW-0677">Repeat</keyword>
<dbReference type="SUPFAM" id="SSF51161">
    <property type="entry name" value="Trimeric LpxA-like enzymes"/>
    <property type="match status" value="1"/>
</dbReference>
<keyword evidence="3 8" id="KW-0808">Transferase</keyword>
<reference evidence="9 11" key="2">
    <citation type="submission" date="2019-03" db="EMBL/GenBank/DDBJ databases">
        <title>Genomic Encyclopedia of Archaeal and Bacterial Type Strains, Phase II (KMG-II): from individual species to whole genera.</title>
        <authorList>
            <person name="Goeker M."/>
        </authorList>
    </citation>
    <scope>NUCLEOTIDE SEQUENCE [LARGE SCALE GENOMIC DNA]</scope>
    <source>
        <strain evidence="9 11">DSM 15235</strain>
    </source>
</reference>
<keyword evidence="1" id="KW-0444">Lipid biosynthesis</keyword>
<dbReference type="InterPro" id="IPR001451">
    <property type="entry name" value="Hexapep"/>
</dbReference>
<dbReference type="Pfam" id="PF00132">
    <property type="entry name" value="Hexapep"/>
    <property type="match status" value="2"/>
</dbReference>
<dbReference type="InterPro" id="IPR020573">
    <property type="entry name" value="UDP_GlcNAc_AcTrfase_non-rep"/>
</dbReference>
<evidence type="ECO:0000256" key="3">
    <source>
        <dbReference type="ARBA" id="ARBA00022679"/>
    </source>
</evidence>
<accession>A0A3N0W618</accession>
<dbReference type="GO" id="GO:0009245">
    <property type="term" value="P:lipid A biosynthetic process"/>
    <property type="evidence" value="ECO:0007669"/>
    <property type="project" value="UniProtKB-KW"/>
</dbReference>
<evidence type="ECO:0000256" key="6">
    <source>
        <dbReference type="ARBA" id="ARBA00023315"/>
    </source>
</evidence>
<dbReference type="OrthoDB" id="9784739at2"/>
<evidence type="ECO:0000313" key="8">
    <source>
        <dbReference type="EMBL" id="ROI00504.1"/>
    </source>
</evidence>
<sequence length="300" mass="32854">MRFHSPQKLKTIADLVGAKFIGPEDFEVLGTNEIHMVQPGDIVFVNHPKYYDKALNSAATIILIDKEVECPEGKALLVSEDPFRDFNRINTHFTRIYNFTEELHDMEIGEGTKIHRTAVIGNNVKIGKNTLIFPNVVIGDRTEIGDNVIIQSGTVLGGDAFYYRKLNGNFDRLISVGNVVIENNVEIGNNCTIDRGVTASTVIGEGSVLDNQIQIGHDTVIGKKCLIASQVGIAGCCVIGDEVTLWGQVGIASGNKVEAGTVLLGKTGVNRDLEKGTYIGMFAEDFKTYLKKEVKLRNLK</sequence>
<gene>
    <name evidence="9" type="ORF">BCF50_0288</name>
    <name evidence="8" type="ORF">EGI05_06370</name>
</gene>
<keyword evidence="2" id="KW-0441">Lipid A biosynthesis</keyword>
<evidence type="ECO:0000256" key="4">
    <source>
        <dbReference type="ARBA" id="ARBA00022737"/>
    </source>
</evidence>
<dbReference type="EMBL" id="SOQW01000001">
    <property type="protein sequence ID" value="TDX94520.1"/>
    <property type="molecule type" value="Genomic_DNA"/>
</dbReference>
<protein>
    <submittedName>
        <fullName evidence="8">UDP-3-O-(3-hydroxymyristoyl)glucosamine N-acyltransferase</fullName>
    </submittedName>
    <submittedName>
        <fullName evidence="9">UDP-3-O-[3-hydroxymyristoyl] glucosamine N-acyltransferase</fullName>
    </submittedName>
</protein>
<evidence type="ECO:0000256" key="1">
    <source>
        <dbReference type="ARBA" id="ARBA00022516"/>
    </source>
</evidence>
<keyword evidence="5" id="KW-0443">Lipid metabolism</keyword>
<reference evidence="8 10" key="1">
    <citation type="submission" date="2018-11" db="EMBL/GenBank/DDBJ databases">
        <title>Proposal to divide the Flavobacteriaceae and reorganize its genera based on Amino Acid Identity values calculated from whole genome sequences.</title>
        <authorList>
            <person name="Nicholson A.C."/>
            <person name="Gulvik C.A."/>
            <person name="Whitney A.M."/>
            <person name="Humrighouse B.W."/>
            <person name="Bell M."/>
            <person name="Holmes B."/>
            <person name="Steigerwalt A."/>
            <person name="Villarma A."/>
            <person name="Sheth M."/>
            <person name="Batra D."/>
            <person name="Pryor J."/>
            <person name="Bernardet J.-F."/>
            <person name="Hugo C."/>
            <person name="Kampfer P."/>
            <person name="Newman J."/>
            <person name="Mcquiston J.R."/>
        </authorList>
    </citation>
    <scope>NUCLEOTIDE SEQUENCE [LARGE SCALE GENOMIC DNA]</scope>
    <source>
        <strain evidence="8 10">DSM 15235</strain>
    </source>
</reference>